<sequence length="85" mass="9669">MIVIIGIVAFIVLAFLLNKTLYGSEIIVTMLVLFVLFFCILNVYYVNTDSAPHDLYTEDTKKAKKKKHLNDVFDAILNKNNSSLE</sequence>
<keyword evidence="1" id="KW-1133">Transmembrane helix</keyword>
<evidence type="ECO:0000313" key="2">
    <source>
        <dbReference type="EMBL" id="AQQ80382.1"/>
    </source>
</evidence>
<accession>A0A1S5YE14</accession>
<name>A0A1S5YE14_9BBAC</name>
<reference evidence="2 3" key="1">
    <citation type="journal article" date="2017" name="PLoS ONE">
        <title>The Complete Genome Sequence of a Second Distinct Betabaculovirus from the True Armyworm, Mythimna unipuncta.</title>
        <authorList>
            <person name="Harrison R.L."/>
            <person name="Rowley D.L."/>
            <person name="Mowery J."/>
            <person name="Bauchan G.R."/>
            <person name="Theilmann D.A."/>
            <person name="Rohrmann G.F."/>
            <person name="Erlandson M.A."/>
        </authorList>
    </citation>
    <scope>NUCLEOTIDE SEQUENCE [LARGE SCALE GENOMIC DNA]</scope>
    <source>
        <strain evidence="2">MyunGV#8</strain>
    </source>
</reference>
<keyword evidence="3" id="KW-1185">Reference proteome</keyword>
<keyword evidence="1" id="KW-0812">Transmembrane</keyword>
<dbReference type="GeneID" id="39105793"/>
<evidence type="ECO:0000313" key="3">
    <source>
        <dbReference type="Proteomes" id="UP000203651"/>
    </source>
</evidence>
<keyword evidence="1" id="KW-0472">Membrane</keyword>
<protein>
    <submittedName>
        <fullName evidence="2">ORF115</fullName>
    </submittedName>
</protein>
<dbReference type="InterPro" id="IPR008561">
    <property type="entry name" value="Ac76_baculovir"/>
</dbReference>
<dbReference type="RefSeq" id="YP_009345833.1">
    <property type="nucleotide sequence ID" value="NC_033780.2"/>
</dbReference>
<dbReference type="Proteomes" id="UP000203651">
    <property type="component" value="Segment"/>
</dbReference>
<dbReference type="Pfam" id="PF05814">
    <property type="entry name" value="Ac76"/>
    <property type="match status" value="1"/>
</dbReference>
<feature type="transmembrane region" description="Helical" evidence="1">
    <location>
        <begin position="26"/>
        <end position="46"/>
    </location>
</feature>
<dbReference type="EMBL" id="KX855660">
    <property type="protein sequence ID" value="AQQ80382.1"/>
    <property type="molecule type" value="Genomic_DNA"/>
</dbReference>
<dbReference type="KEGG" id="vg:39105793"/>
<evidence type="ECO:0000256" key="1">
    <source>
        <dbReference type="SAM" id="Phobius"/>
    </source>
</evidence>
<proteinExistence type="predicted"/>
<organism evidence="2 3">
    <name type="scientific">Betabaculovirus altermyunipunctae</name>
    <dbReference type="NCBI Taxonomy" id="3051996"/>
    <lineage>
        <taxon>Viruses</taxon>
        <taxon>Viruses incertae sedis</taxon>
        <taxon>Naldaviricetes</taxon>
        <taxon>Lefavirales</taxon>
        <taxon>Baculoviridae</taxon>
        <taxon>Betabaculovirus</taxon>
    </lineage>
</organism>